<dbReference type="EMBL" id="UINC01014990">
    <property type="protein sequence ID" value="SVA63485.1"/>
    <property type="molecule type" value="Genomic_DNA"/>
</dbReference>
<dbReference type="PANTHER" id="PTHR34846:SF11">
    <property type="entry name" value="4-CARBOXYMUCONOLACTONE DECARBOXYLASE FAMILY PROTEIN (AFU_ORTHOLOGUE AFUA_6G11590)"/>
    <property type="match status" value="1"/>
</dbReference>
<evidence type="ECO:0000259" key="1">
    <source>
        <dbReference type="Pfam" id="PF02627"/>
    </source>
</evidence>
<dbReference type="PANTHER" id="PTHR34846">
    <property type="entry name" value="4-CARBOXYMUCONOLACTONE DECARBOXYLASE FAMILY PROTEIN (AFU_ORTHOLOGUE AFUA_6G11590)"/>
    <property type="match status" value="1"/>
</dbReference>
<dbReference type="InterPro" id="IPR029032">
    <property type="entry name" value="AhpD-like"/>
</dbReference>
<sequence>MGDRSHHATGDRIPLLDIDEARRRAVQAGIPGHMAELNVFRTLLHNPGVAAAINGMLHQLLWKGTLDARLRELLIMRIGWSTGAVYEWTQHWAVALAAGVGADNLLAVRDWSTYEGFGEIERAVLAATDESLADGRISDRTWAACA</sequence>
<name>A0A381XFG0_9ZZZZ</name>
<evidence type="ECO:0000313" key="2">
    <source>
        <dbReference type="EMBL" id="SVA63485.1"/>
    </source>
</evidence>
<dbReference type="InterPro" id="IPR003779">
    <property type="entry name" value="CMD-like"/>
</dbReference>
<reference evidence="2" key="1">
    <citation type="submission" date="2018-05" db="EMBL/GenBank/DDBJ databases">
        <authorList>
            <person name="Lanie J.A."/>
            <person name="Ng W.-L."/>
            <person name="Kazmierczak K.M."/>
            <person name="Andrzejewski T.M."/>
            <person name="Davidsen T.M."/>
            <person name="Wayne K.J."/>
            <person name="Tettelin H."/>
            <person name="Glass J.I."/>
            <person name="Rusch D."/>
            <person name="Podicherti R."/>
            <person name="Tsui H.-C.T."/>
            <person name="Winkler M.E."/>
        </authorList>
    </citation>
    <scope>NUCLEOTIDE SEQUENCE</scope>
</reference>
<feature type="domain" description="Carboxymuconolactone decarboxylase-like" evidence="1">
    <location>
        <begin position="47"/>
        <end position="130"/>
    </location>
</feature>
<accession>A0A381XFG0</accession>
<dbReference type="Pfam" id="PF02627">
    <property type="entry name" value="CMD"/>
    <property type="match status" value="1"/>
</dbReference>
<gene>
    <name evidence="2" type="ORF">METZ01_LOCUS116339</name>
</gene>
<feature type="non-terminal residue" evidence="2">
    <location>
        <position position="146"/>
    </location>
</feature>
<dbReference type="Gene3D" id="1.20.1290.10">
    <property type="entry name" value="AhpD-like"/>
    <property type="match status" value="1"/>
</dbReference>
<protein>
    <recommendedName>
        <fullName evidence="1">Carboxymuconolactone decarboxylase-like domain-containing protein</fullName>
    </recommendedName>
</protein>
<dbReference type="AlphaFoldDB" id="A0A381XFG0"/>
<dbReference type="GO" id="GO:0051920">
    <property type="term" value="F:peroxiredoxin activity"/>
    <property type="evidence" value="ECO:0007669"/>
    <property type="project" value="InterPro"/>
</dbReference>
<dbReference type="SUPFAM" id="SSF69118">
    <property type="entry name" value="AhpD-like"/>
    <property type="match status" value="1"/>
</dbReference>
<proteinExistence type="predicted"/>
<organism evidence="2">
    <name type="scientific">marine metagenome</name>
    <dbReference type="NCBI Taxonomy" id="408172"/>
    <lineage>
        <taxon>unclassified sequences</taxon>
        <taxon>metagenomes</taxon>
        <taxon>ecological metagenomes</taxon>
    </lineage>
</organism>